<keyword evidence="5" id="KW-1185">Reference proteome</keyword>
<dbReference type="RefSeq" id="WP_073391995.1">
    <property type="nucleotide sequence ID" value="NZ_FQVU01000006.1"/>
</dbReference>
<evidence type="ECO:0000313" key="5">
    <source>
        <dbReference type="Proteomes" id="UP000186132"/>
    </source>
</evidence>
<reference evidence="4 5" key="1">
    <citation type="submission" date="2016-11" db="EMBL/GenBank/DDBJ databases">
        <authorList>
            <person name="Jaros S."/>
            <person name="Januszkiewicz K."/>
            <person name="Wedrychowicz H."/>
        </authorList>
    </citation>
    <scope>NUCLEOTIDE SEQUENCE [LARGE SCALE GENOMIC DNA]</scope>
    <source>
        <strain evidence="4 5">DSM 45627</strain>
    </source>
</reference>
<dbReference type="STRING" id="1206085.SAMN05443575_3781"/>
<dbReference type="Pfam" id="PF00144">
    <property type="entry name" value="Beta-lactamase"/>
    <property type="match status" value="1"/>
</dbReference>
<protein>
    <submittedName>
        <fullName evidence="4">CubicO group peptidase, beta-lactamase class C family</fullName>
    </submittedName>
</protein>
<keyword evidence="1" id="KW-0378">Hydrolase</keyword>
<dbReference type="InterPro" id="IPR050789">
    <property type="entry name" value="Diverse_Enzym_Activities"/>
</dbReference>
<dbReference type="EMBL" id="FQVU01000006">
    <property type="protein sequence ID" value="SHH40627.1"/>
    <property type="molecule type" value="Genomic_DNA"/>
</dbReference>
<sequence length="591" mass="62971">MRRLLVTTAVVALGVGAAADASVAAPAPREQNSPAQVVPAPSAALRGMLGHPVRTLHHGSPRSAGLLPASIDRIGADVEAGMQPQGTGGHPLYPGGVALAAHDGVVVHESAHGYASLYADDTPTLLPADQRVRTRTDTIYDLASLSKLFTAIVAMQLVDRDRLDLDARVVRYLPAFGSHGKGDITVRQLLTHTSGLAPDPVPGLWQRPAAERVPAILDSVPQAAAGSAYVYSDINMMTVQLIVQAITGTRLDALVRDGITRPLRMTSTMYNPPASLLPRIAATEYERVPDRGMVRGVVHDENAWALDGVAGHAGVFSDADDLAVLAQTLLNGGVYRHQRILSATAVRALMTNLNQAYAGHNHGVGFELYQYFYMGALATPYTIGHTGFTGTTFVVDPTTNSFAILLTNRVHPSRNWGSNNPARRAVADDLAAALPVHPAQGRTSWYAGLADATTSTLTAPLDDAATGGDRLGFALWYDTEPGADVLTLEQSSDGVTWTTLPFALRDHGRTLAAPEGSVSGYARRAWWRADARLAAGTTQLRWTYRTDAQYHGLGIRLDAIDVTSDGTTRFDTARRADAARVRLTGFVPSSH</sequence>
<name>A0A1M5SQD5_9ACTN</name>
<proteinExistence type="predicted"/>
<evidence type="ECO:0000256" key="1">
    <source>
        <dbReference type="ARBA" id="ARBA00022801"/>
    </source>
</evidence>
<feature type="signal peptide" evidence="2">
    <location>
        <begin position="1"/>
        <end position="24"/>
    </location>
</feature>
<dbReference type="Proteomes" id="UP000186132">
    <property type="component" value="Unassembled WGS sequence"/>
</dbReference>
<dbReference type="AlphaFoldDB" id="A0A1M5SQD5"/>
<dbReference type="Gene3D" id="3.40.710.10">
    <property type="entry name" value="DD-peptidase/beta-lactamase superfamily"/>
    <property type="match status" value="1"/>
</dbReference>
<dbReference type="OrthoDB" id="9809635at2"/>
<dbReference type="SUPFAM" id="SSF56601">
    <property type="entry name" value="beta-lactamase/transpeptidase-like"/>
    <property type="match status" value="1"/>
</dbReference>
<accession>A0A1M5SQD5</accession>
<keyword evidence="2" id="KW-0732">Signal</keyword>
<feature type="chain" id="PRO_5038403290" evidence="2">
    <location>
        <begin position="25"/>
        <end position="591"/>
    </location>
</feature>
<dbReference type="InterPro" id="IPR001466">
    <property type="entry name" value="Beta-lactam-related"/>
</dbReference>
<dbReference type="PANTHER" id="PTHR43283:SF11">
    <property type="entry name" value="BETA-LACTAMASE-RELATED DOMAIN-CONTAINING PROTEIN"/>
    <property type="match status" value="1"/>
</dbReference>
<evidence type="ECO:0000259" key="3">
    <source>
        <dbReference type="Pfam" id="PF00144"/>
    </source>
</evidence>
<dbReference type="InterPro" id="IPR012338">
    <property type="entry name" value="Beta-lactam/transpept-like"/>
</dbReference>
<organism evidence="4 5">
    <name type="scientific">Jatrophihabitans endophyticus</name>
    <dbReference type="NCBI Taxonomy" id="1206085"/>
    <lineage>
        <taxon>Bacteria</taxon>
        <taxon>Bacillati</taxon>
        <taxon>Actinomycetota</taxon>
        <taxon>Actinomycetes</taxon>
        <taxon>Jatrophihabitantales</taxon>
        <taxon>Jatrophihabitantaceae</taxon>
        <taxon>Jatrophihabitans</taxon>
    </lineage>
</organism>
<dbReference type="PANTHER" id="PTHR43283">
    <property type="entry name" value="BETA-LACTAMASE-RELATED"/>
    <property type="match status" value="1"/>
</dbReference>
<evidence type="ECO:0000256" key="2">
    <source>
        <dbReference type="SAM" id="SignalP"/>
    </source>
</evidence>
<dbReference type="Pfam" id="PF20773">
    <property type="entry name" value="InhA-like_MAM"/>
    <property type="match status" value="1"/>
</dbReference>
<feature type="domain" description="Beta-lactamase-related" evidence="3">
    <location>
        <begin position="94"/>
        <end position="427"/>
    </location>
</feature>
<dbReference type="GO" id="GO:0016787">
    <property type="term" value="F:hydrolase activity"/>
    <property type="evidence" value="ECO:0007669"/>
    <property type="project" value="UniProtKB-KW"/>
</dbReference>
<gene>
    <name evidence="4" type="ORF">SAMN05443575_3781</name>
</gene>
<evidence type="ECO:0000313" key="4">
    <source>
        <dbReference type="EMBL" id="SHH40627.1"/>
    </source>
</evidence>